<evidence type="ECO:0000313" key="2">
    <source>
        <dbReference type="Proteomes" id="UP000053766"/>
    </source>
</evidence>
<evidence type="ECO:0000313" key="1">
    <source>
        <dbReference type="EMBL" id="KJH46262.1"/>
    </source>
</evidence>
<name>A0A0D8XR82_DICVI</name>
<gene>
    <name evidence="1" type="ORF">DICVIV_07698</name>
</gene>
<reference evidence="2" key="2">
    <citation type="journal article" date="2016" name="Sci. Rep.">
        <title>Dictyocaulus viviparus genome, variome and transcriptome elucidate lungworm biology and support future intervention.</title>
        <authorList>
            <person name="McNulty S.N."/>
            <person name="Strube C."/>
            <person name="Rosa B.A."/>
            <person name="Martin J.C."/>
            <person name="Tyagi R."/>
            <person name="Choi Y.J."/>
            <person name="Wang Q."/>
            <person name="Hallsworth Pepin K."/>
            <person name="Zhang X."/>
            <person name="Ozersky P."/>
            <person name="Wilson R.K."/>
            <person name="Sternberg P.W."/>
            <person name="Gasser R.B."/>
            <person name="Mitreva M."/>
        </authorList>
    </citation>
    <scope>NUCLEOTIDE SEQUENCE [LARGE SCALE GENOMIC DNA]</scope>
    <source>
        <strain evidence="2">HannoverDv2000</strain>
    </source>
</reference>
<dbReference type="Proteomes" id="UP000053766">
    <property type="component" value="Unassembled WGS sequence"/>
</dbReference>
<reference evidence="1 2" key="1">
    <citation type="submission" date="2013-11" db="EMBL/GenBank/DDBJ databases">
        <title>Draft genome of the bovine lungworm Dictyocaulus viviparus.</title>
        <authorList>
            <person name="Mitreva M."/>
        </authorList>
    </citation>
    <scope>NUCLEOTIDE SEQUENCE [LARGE SCALE GENOMIC DNA]</scope>
    <source>
        <strain evidence="1 2">HannoverDv2000</strain>
    </source>
</reference>
<dbReference type="OrthoDB" id="5857961at2759"/>
<organism evidence="1 2">
    <name type="scientific">Dictyocaulus viviparus</name>
    <name type="common">Bovine lungworm</name>
    <dbReference type="NCBI Taxonomy" id="29172"/>
    <lineage>
        <taxon>Eukaryota</taxon>
        <taxon>Metazoa</taxon>
        <taxon>Ecdysozoa</taxon>
        <taxon>Nematoda</taxon>
        <taxon>Chromadorea</taxon>
        <taxon>Rhabditida</taxon>
        <taxon>Rhabditina</taxon>
        <taxon>Rhabditomorpha</taxon>
        <taxon>Strongyloidea</taxon>
        <taxon>Metastrongylidae</taxon>
        <taxon>Dictyocaulus</taxon>
    </lineage>
</organism>
<protein>
    <recommendedName>
        <fullName evidence="3">Nucleoporin GLE1</fullName>
    </recommendedName>
</protein>
<accession>A0A0D8XR82</accession>
<evidence type="ECO:0008006" key="3">
    <source>
        <dbReference type="Google" id="ProtNLM"/>
    </source>
</evidence>
<proteinExistence type="predicted"/>
<sequence length="425" mass="47834">MSRTLRDIQSSVIDESVCLNKRSDIASESISSSAITIIGHQGIRSSCGKKIQKAEEIAQYYIERASTETKQLSSNIGIESVSRNMPRVSDVATKVLESTYEIAVDDVHPTTENKLDEMSSTYVLDDCYAVSMKLANEFEEVKKRVENSTDQKTLRILTKRTVIEKVTVESKKTASDQELLAVSGFLCRLLIGQSVIGYGGKIFQLCDIDFMRYGIIVTIESYMEINGTLSQGIVERDPSLVLVISRILMLISCTVPNFESVLLGKLLAASHLLTMDEEKCFLKNHIFVRSILFAEHLLTREDRRFALLSETCIIKLFFHLHYIGLKSGNAKHFTLNALWELASSLTNRNPKILATAIMLSEIVTSGTSHMKEICSQKWLEFLNKIAASLLPRLEMDVDKSVFRRSIGEDTILSSLRHSLQRYLNE</sequence>
<dbReference type="AlphaFoldDB" id="A0A0D8XR82"/>
<keyword evidence="2" id="KW-1185">Reference proteome</keyword>
<dbReference type="EMBL" id="KN716362">
    <property type="protein sequence ID" value="KJH46262.1"/>
    <property type="molecule type" value="Genomic_DNA"/>
</dbReference>